<dbReference type="Gene3D" id="3.40.50.720">
    <property type="entry name" value="NAD(P)-binding Rossmann-like Domain"/>
    <property type="match status" value="1"/>
</dbReference>
<gene>
    <name evidence="3" type="ORF">ACFSBH_20105</name>
</gene>
<dbReference type="PANTHER" id="PTHR43245">
    <property type="entry name" value="BIFUNCTIONAL POLYMYXIN RESISTANCE PROTEIN ARNA"/>
    <property type="match status" value="1"/>
</dbReference>
<dbReference type="SUPFAM" id="SSF51735">
    <property type="entry name" value="NAD(P)-binding Rossmann-fold domains"/>
    <property type="match status" value="1"/>
</dbReference>
<protein>
    <submittedName>
        <fullName evidence="3">NAD-dependent epimerase/dehydratase family protein</fullName>
    </submittedName>
</protein>
<dbReference type="SUPFAM" id="SSF51182">
    <property type="entry name" value="RmlC-like cupins"/>
    <property type="match status" value="1"/>
</dbReference>
<dbReference type="InterPro" id="IPR029303">
    <property type="entry name" value="CapF_C"/>
</dbReference>
<evidence type="ECO:0000259" key="2">
    <source>
        <dbReference type="Pfam" id="PF14667"/>
    </source>
</evidence>
<reference evidence="4" key="1">
    <citation type="journal article" date="2019" name="Int. J. Syst. Evol. Microbiol.">
        <title>The Global Catalogue of Microorganisms (GCM) 10K type strain sequencing project: providing services to taxonomists for standard genome sequencing and annotation.</title>
        <authorList>
            <consortium name="The Broad Institute Genomics Platform"/>
            <consortium name="The Broad Institute Genome Sequencing Center for Infectious Disease"/>
            <person name="Wu L."/>
            <person name="Ma J."/>
        </authorList>
    </citation>
    <scope>NUCLEOTIDE SEQUENCE [LARGE SCALE GENOMIC DNA]</scope>
    <source>
        <strain evidence="4">CGMCC 1.12376</strain>
    </source>
</reference>
<evidence type="ECO:0000259" key="1">
    <source>
        <dbReference type="Pfam" id="PF01370"/>
    </source>
</evidence>
<dbReference type="Pfam" id="PF01370">
    <property type="entry name" value="Epimerase"/>
    <property type="match status" value="1"/>
</dbReference>
<dbReference type="Gene3D" id="2.60.120.10">
    <property type="entry name" value="Jelly Rolls"/>
    <property type="match status" value="1"/>
</dbReference>
<dbReference type="InterPro" id="IPR014710">
    <property type="entry name" value="RmlC-like_jellyroll"/>
</dbReference>
<proteinExistence type="predicted"/>
<feature type="domain" description="Capsular polysaccharide assembling protein CapF C-terminal" evidence="2">
    <location>
        <begin position="256"/>
        <end position="366"/>
    </location>
</feature>
<feature type="domain" description="NAD-dependent epimerase/dehydratase" evidence="1">
    <location>
        <begin position="4"/>
        <end position="182"/>
    </location>
</feature>
<evidence type="ECO:0000313" key="4">
    <source>
        <dbReference type="Proteomes" id="UP001597221"/>
    </source>
</evidence>
<keyword evidence="4" id="KW-1185">Reference proteome</keyword>
<evidence type="ECO:0000313" key="3">
    <source>
        <dbReference type="EMBL" id="MFD1609928.1"/>
    </source>
</evidence>
<dbReference type="RefSeq" id="WP_251514437.1">
    <property type="nucleotide sequence ID" value="NZ_JAMBON010000017.1"/>
</dbReference>
<sequence>MINVLVTGAGGFIGKNLIDVLQQDKKIIVNQYHRNDDVSQLYQYLNNADIVYHLAGVNRPKENEEFTKVNKGLTETIVKYLKDQNKTPLIVFSSSRQAEMNNPYGQSKKEAEEVLKKFSIETGADVRIYQLPGVFGKWCKPHYNSVVATFCHEIAHHREIDIHDADKMLELVYIDDVVNSFIDCLYEKKMGKTFYQHIKQTFHITVGELANRLYKIRDIRKSLIIPDLSDLLTKYLYTTYLSYIEPNDFSYRLPTHKDSRGSLIELIKSHQAGQIFMSTTKKGVIRGNHYHHTKVEKFCVIKGTANIKLRKIGNDKTITYTVSDQNIEIVDIPPGYTHSIENITDEEIIVLFWANELFDPNNPDTFYLQVDRDKTD</sequence>
<dbReference type="InterPro" id="IPR050177">
    <property type="entry name" value="Lipid_A_modif_metabolic_enz"/>
</dbReference>
<dbReference type="CDD" id="cd07007">
    <property type="entry name" value="cupin_CapF-like_C"/>
    <property type="match status" value="1"/>
</dbReference>
<dbReference type="InterPro" id="IPR036291">
    <property type="entry name" value="NAD(P)-bd_dom_sf"/>
</dbReference>
<dbReference type="Pfam" id="PF14667">
    <property type="entry name" value="Polysacc_synt_C"/>
    <property type="match status" value="1"/>
</dbReference>
<name>A0ABW4HWC1_9BACI</name>
<dbReference type="PANTHER" id="PTHR43245:SF55">
    <property type="entry name" value="NAD(P)-BINDING DOMAIN-CONTAINING PROTEIN"/>
    <property type="match status" value="1"/>
</dbReference>
<accession>A0ABW4HWC1</accession>
<dbReference type="EMBL" id="JBHUDE010000165">
    <property type="protein sequence ID" value="MFD1609928.1"/>
    <property type="molecule type" value="Genomic_DNA"/>
</dbReference>
<organism evidence="3 4">
    <name type="scientific">Oceanobacillus luteolus</name>
    <dbReference type="NCBI Taxonomy" id="1274358"/>
    <lineage>
        <taxon>Bacteria</taxon>
        <taxon>Bacillati</taxon>
        <taxon>Bacillota</taxon>
        <taxon>Bacilli</taxon>
        <taxon>Bacillales</taxon>
        <taxon>Bacillaceae</taxon>
        <taxon>Oceanobacillus</taxon>
    </lineage>
</organism>
<comment type="caution">
    <text evidence="3">The sequence shown here is derived from an EMBL/GenBank/DDBJ whole genome shotgun (WGS) entry which is preliminary data.</text>
</comment>
<dbReference type="Proteomes" id="UP001597221">
    <property type="component" value="Unassembled WGS sequence"/>
</dbReference>
<dbReference type="InterPro" id="IPR001509">
    <property type="entry name" value="Epimerase_deHydtase"/>
</dbReference>
<dbReference type="InterPro" id="IPR011051">
    <property type="entry name" value="RmlC_Cupin_sf"/>
</dbReference>